<dbReference type="KEGG" id="rha:RHA1_ro03393"/>
<evidence type="ECO:0008006" key="3">
    <source>
        <dbReference type="Google" id="ProtNLM"/>
    </source>
</evidence>
<sequence length="193" mass="21219">MRTTPCCRRMPSTCRWAAPSPTRSTGTPRTIPASFCRSRHARRRKCSDGGFGPRTGGALAIGERIGHDRRVDRTARLALAVDRQGGRCLWCGRRFGPLIPPTTEHLVPRLKGGPSIAANEAAACPRCNADRGHTGPVDWLAQCRNRHGWAPQASLLATLLNTLDAELDNVGGHRRAKRYLSGQLRRCRSDHID</sequence>
<proteinExistence type="predicted"/>
<reference evidence="2" key="1">
    <citation type="journal article" date="2006" name="Proc. Natl. Acad. Sci. U.S.A.">
        <title>The complete genome of Rhodococcus sp. RHA1 provides insights into a catabolic powerhouse.</title>
        <authorList>
            <person name="McLeod M.P."/>
            <person name="Warren R.L."/>
            <person name="Hsiao W.W.L."/>
            <person name="Araki N."/>
            <person name="Myhre M."/>
            <person name="Fernandes C."/>
            <person name="Miyazawa D."/>
            <person name="Wong W."/>
            <person name="Lillquist A.L."/>
            <person name="Wang D."/>
            <person name="Dosanjh M."/>
            <person name="Hara H."/>
            <person name="Petrescu A."/>
            <person name="Morin R.D."/>
            <person name="Yang G."/>
            <person name="Stott J.M."/>
            <person name="Schein J.E."/>
            <person name="Shin H."/>
            <person name="Smailus D."/>
            <person name="Siddiqui A.S."/>
            <person name="Marra M.A."/>
            <person name="Jones S.J.M."/>
            <person name="Holt R."/>
            <person name="Brinkman F.S.L."/>
            <person name="Miyauchi K."/>
            <person name="Fukuda M."/>
            <person name="Davies J.E."/>
            <person name="Mohn W.W."/>
            <person name="Eltis L.D."/>
        </authorList>
    </citation>
    <scope>NUCLEOTIDE SEQUENCE [LARGE SCALE GENOMIC DNA]</scope>
    <source>
        <strain evidence="2">RHA1</strain>
    </source>
</reference>
<dbReference type="AlphaFoldDB" id="Q0SB90"/>
<evidence type="ECO:0000313" key="1">
    <source>
        <dbReference type="EMBL" id="ABG95196.1"/>
    </source>
</evidence>
<accession>Q0SB90</accession>
<protein>
    <recommendedName>
        <fullName evidence="3">HNH endonuclease</fullName>
    </recommendedName>
</protein>
<name>Q0SB90_RHOJR</name>
<dbReference type="Proteomes" id="UP000008710">
    <property type="component" value="Chromosome"/>
</dbReference>
<evidence type="ECO:0000313" key="2">
    <source>
        <dbReference type="Proteomes" id="UP000008710"/>
    </source>
</evidence>
<dbReference type="HOGENOM" id="CLU_1407789_0_0_11"/>
<dbReference type="Gene3D" id="1.10.30.50">
    <property type="match status" value="1"/>
</dbReference>
<gene>
    <name evidence="1" type="ordered locus">RHA1_ro03393</name>
</gene>
<dbReference type="EMBL" id="CP000431">
    <property type="protein sequence ID" value="ABG95196.1"/>
    <property type="molecule type" value="Genomic_DNA"/>
</dbReference>
<dbReference type="eggNOG" id="COG1403">
    <property type="taxonomic scope" value="Bacteria"/>
</dbReference>
<organism evidence="1 2">
    <name type="scientific">Rhodococcus jostii (strain RHA1)</name>
    <dbReference type="NCBI Taxonomy" id="101510"/>
    <lineage>
        <taxon>Bacteria</taxon>
        <taxon>Bacillati</taxon>
        <taxon>Actinomycetota</taxon>
        <taxon>Actinomycetes</taxon>
        <taxon>Mycobacteriales</taxon>
        <taxon>Nocardiaceae</taxon>
        <taxon>Rhodococcus</taxon>
    </lineage>
</organism>